<protein>
    <submittedName>
        <fullName evidence="5">Molybdopterin biosynthesis protein MoeB</fullName>
    </submittedName>
</protein>
<dbReference type="PANTHER" id="PTHR10953">
    <property type="entry name" value="UBIQUITIN-ACTIVATING ENZYME E1"/>
    <property type="match status" value="1"/>
</dbReference>
<accession>L1MM05</accession>
<keyword evidence="1" id="KW-0808">Transferase</keyword>
<dbReference type="Gene3D" id="3.40.50.720">
    <property type="entry name" value="NAD(P)-binding Rossmann-like Domain"/>
    <property type="match status" value="1"/>
</dbReference>
<evidence type="ECO:0000313" key="6">
    <source>
        <dbReference type="Proteomes" id="UP000010445"/>
    </source>
</evidence>
<dbReference type="InterPro" id="IPR001763">
    <property type="entry name" value="Rhodanese-like_dom"/>
</dbReference>
<dbReference type="Gene3D" id="3.40.250.10">
    <property type="entry name" value="Rhodanese-like domain"/>
    <property type="match status" value="1"/>
</dbReference>
<organism evidence="5 6">
    <name type="scientific">Corynebacterium durum F0235</name>
    <dbReference type="NCBI Taxonomy" id="1035195"/>
    <lineage>
        <taxon>Bacteria</taxon>
        <taxon>Bacillati</taxon>
        <taxon>Actinomycetota</taxon>
        <taxon>Actinomycetes</taxon>
        <taxon>Mycobacteriales</taxon>
        <taxon>Corynebacteriaceae</taxon>
        <taxon>Corynebacterium</taxon>
    </lineage>
</organism>
<dbReference type="CDD" id="cd00158">
    <property type="entry name" value="RHOD"/>
    <property type="match status" value="1"/>
</dbReference>
<keyword evidence="2" id="KW-0547">Nucleotide-binding</keyword>
<dbReference type="AlphaFoldDB" id="L1MM05"/>
<evidence type="ECO:0000256" key="2">
    <source>
        <dbReference type="ARBA" id="ARBA00022741"/>
    </source>
</evidence>
<dbReference type="OrthoDB" id="9804286at2"/>
<feature type="domain" description="Rhodanese" evidence="4">
    <location>
        <begin position="256"/>
        <end position="350"/>
    </location>
</feature>
<dbReference type="GO" id="GO:0004792">
    <property type="term" value="F:thiosulfate-cyanide sulfurtransferase activity"/>
    <property type="evidence" value="ECO:0007669"/>
    <property type="project" value="TreeGrafter"/>
</dbReference>
<keyword evidence="6" id="KW-1185">Reference proteome</keyword>
<gene>
    <name evidence="5" type="ORF">HMPREF9997_00370</name>
</gene>
<dbReference type="InterPro" id="IPR036873">
    <property type="entry name" value="Rhodanese-like_dom_sf"/>
</dbReference>
<dbReference type="SUPFAM" id="SSF69572">
    <property type="entry name" value="Activating enzymes of the ubiquitin-like proteins"/>
    <property type="match status" value="1"/>
</dbReference>
<dbReference type="GO" id="GO:0008641">
    <property type="term" value="F:ubiquitin-like modifier activating enzyme activity"/>
    <property type="evidence" value="ECO:0007669"/>
    <property type="project" value="InterPro"/>
</dbReference>
<dbReference type="PANTHER" id="PTHR10953:SF102">
    <property type="entry name" value="ADENYLYLTRANSFERASE AND SULFURTRANSFERASE MOCS3"/>
    <property type="match status" value="1"/>
</dbReference>
<dbReference type="GO" id="GO:0016779">
    <property type="term" value="F:nucleotidyltransferase activity"/>
    <property type="evidence" value="ECO:0007669"/>
    <property type="project" value="TreeGrafter"/>
</dbReference>
<dbReference type="STRING" id="1035195.HMPREF9997_00370"/>
<proteinExistence type="predicted"/>
<dbReference type="EMBL" id="AMEM01000007">
    <property type="protein sequence ID" value="EKX92085.1"/>
    <property type="molecule type" value="Genomic_DNA"/>
</dbReference>
<dbReference type="GO" id="GO:0005524">
    <property type="term" value="F:ATP binding"/>
    <property type="evidence" value="ECO:0007669"/>
    <property type="project" value="UniProtKB-KW"/>
</dbReference>
<dbReference type="GO" id="GO:0008146">
    <property type="term" value="F:sulfotransferase activity"/>
    <property type="evidence" value="ECO:0007669"/>
    <property type="project" value="TreeGrafter"/>
</dbReference>
<dbReference type="GO" id="GO:0005829">
    <property type="term" value="C:cytosol"/>
    <property type="evidence" value="ECO:0007669"/>
    <property type="project" value="TreeGrafter"/>
</dbReference>
<dbReference type="InterPro" id="IPR035985">
    <property type="entry name" value="Ubiquitin-activating_enz"/>
</dbReference>
<dbReference type="InterPro" id="IPR000594">
    <property type="entry name" value="ThiF_NAD_FAD-bd"/>
</dbReference>
<name>L1MM05_9CORY</name>
<dbReference type="HOGENOM" id="CLU_013325_1_0_11"/>
<evidence type="ECO:0000313" key="5">
    <source>
        <dbReference type="EMBL" id="EKX92085.1"/>
    </source>
</evidence>
<dbReference type="PATRIC" id="fig|1035195.3.peg.339"/>
<dbReference type="Proteomes" id="UP000010445">
    <property type="component" value="Unassembled WGS sequence"/>
</dbReference>
<dbReference type="eggNOG" id="COG0476">
    <property type="taxonomic scope" value="Bacteria"/>
</dbReference>
<evidence type="ECO:0000256" key="1">
    <source>
        <dbReference type="ARBA" id="ARBA00022679"/>
    </source>
</evidence>
<comment type="caution">
    <text evidence="5">The sequence shown here is derived from an EMBL/GenBank/DDBJ whole genome shotgun (WGS) entry which is preliminary data.</text>
</comment>
<dbReference type="SMART" id="SM00450">
    <property type="entry name" value="RHOD"/>
    <property type="match status" value="1"/>
</dbReference>
<dbReference type="PROSITE" id="PS50206">
    <property type="entry name" value="RHODANESE_3"/>
    <property type="match status" value="1"/>
</dbReference>
<dbReference type="FunFam" id="3.40.50.720:FF:000033">
    <property type="entry name" value="Adenylyltransferase and sulfurtransferase MOCS3"/>
    <property type="match status" value="1"/>
</dbReference>
<evidence type="ECO:0000256" key="3">
    <source>
        <dbReference type="ARBA" id="ARBA00022840"/>
    </source>
</evidence>
<sequence>MRYQRQTSLAGFGEAKQQRLQNSHVLIVGAGGLGSPAMLYLAGAGVGRITIVDDDVVSLSNLHRQVVHTTAHVGEQKVRSAAEALHSLNPSIIVHDVAERLNWDNALRLMADVDVVIDGSDNFATRHIVSAACARAGIPHVWASVLGFDAQLSVFWAGKGPVYEDIFPEPPAPGSIPNCAQAGVLGPLVGIIGSAMAMETIKLLTDLGTPLLGTVGYYDSLASRWDYIPIHADPAITQRLLAAGPVTAEPRDTTTLSDGDLVIDVRTREEHEEHAIPGSFNIPVEEFQRGALPSAIIDALATDRRVVLYCASGIRSARAVSMLDADGHHGAYSLRGGITAWLEAGEQEARQHPVR</sequence>
<dbReference type="Pfam" id="PF00899">
    <property type="entry name" value="ThiF"/>
    <property type="match status" value="1"/>
</dbReference>
<dbReference type="InterPro" id="IPR045886">
    <property type="entry name" value="ThiF/MoeB/HesA"/>
</dbReference>
<dbReference type="RefSeq" id="WP_006062064.1">
    <property type="nucleotide sequence ID" value="NZ_KB290822.1"/>
</dbReference>
<dbReference type="Pfam" id="PF00581">
    <property type="entry name" value="Rhodanese"/>
    <property type="match status" value="1"/>
</dbReference>
<dbReference type="CDD" id="cd00757">
    <property type="entry name" value="ThiF_MoeB_HesA_family"/>
    <property type="match status" value="1"/>
</dbReference>
<reference evidence="5 6" key="1">
    <citation type="submission" date="2012-05" db="EMBL/GenBank/DDBJ databases">
        <authorList>
            <person name="Weinstock G."/>
            <person name="Sodergren E."/>
            <person name="Lobos E.A."/>
            <person name="Fulton L."/>
            <person name="Fulton R."/>
            <person name="Courtney L."/>
            <person name="Fronick C."/>
            <person name="O'Laughlin M."/>
            <person name="Godfrey J."/>
            <person name="Wilson R.M."/>
            <person name="Miner T."/>
            <person name="Farmer C."/>
            <person name="Delehaunty K."/>
            <person name="Cordes M."/>
            <person name="Minx P."/>
            <person name="Tomlinson C."/>
            <person name="Chen J."/>
            <person name="Wollam A."/>
            <person name="Pepin K.H."/>
            <person name="Bhonagiri V."/>
            <person name="Zhang X."/>
            <person name="Suruliraj S."/>
            <person name="Warren W."/>
            <person name="Mitreva M."/>
            <person name="Mardis E.R."/>
            <person name="Wilson R.K."/>
        </authorList>
    </citation>
    <scope>NUCLEOTIDE SEQUENCE [LARGE SCALE GENOMIC DNA]</scope>
    <source>
        <strain evidence="5 6">F0235</strain>
    </source>
</reference>
<evidence type="ECO:0000259" key="4">
    <source>
        <dbReference type="PROSITE" id="PS50206"/>
    </source>
</evidence>
<keyword evidence="3" id="KW-0067">ATP-binding</keyword>